<comment type="similarity">
    <text evidence="1">Belongs to the peptidase M81 family.</text>
</comment>
<sequence length="495" mass="53568">MIVGLKIAVGGIEHETNTFCAGETPLSDFQVERGHEIIDNHWGVRTYLGGMLDAAASLNATVVPMIFAAAEPAGPMSESSYLVFVDELLASIAKSLPLDAIALYLHGAGLATKVGNMEVDICRRIRQLVGYDVKLVVTLDLHGNLNPQLSNFVDVAFCVHNHPHTDAYERGQDAINILPRLLNGSVKPKTHIEKLPLLMVTATTMSGWAADVWALCRSIEEDPDIITCTFLHGFPWADSVDTGPSVLVVANEDADKAKDAAKRVARFVWNAREEIRPKALSPEEAIKAAVKSEDWPVVLVDGADCSGAGCPADGTYLLRAMLEAKLGDTCFAVICDPAVVVQAHQAGVGTTIAVALGGKSDKLHGAPITATAYVKSLTDGRFLIQQPMGRGARVSVGKTARLQIDGIDIVVVSNRYQPLDPEIFLSHGIDVSRCRIIGLKSLNHWRAGFQGIVKHDFLADSPGLMSQDLTRFSYNFVPRPVWPFDRETIYDLAQS</sequence>
<dbReference type="AlphaFoldDB" id="A0A3A5JX71"/>
<comment type="caution">
    <text evidence="4">The sequence shown here is derived from an EMBL/GenBank/DDBJ whole genome shotgun (WGS) entry which is preliminary data.</text>
</comment>
<evidence type="ECO:0000256" key="1">
    <source>
        <dbReference type="PIRNR" id="PIRNR012702"/>
    </source>
</evidence>
<proteinExistence type="inferred from homology"/>
<dbReference type="InterPro" id="IPR010799">
    <property type="entry name" value="MlrC_C"/>
</dbReference>
<keyword evidence="1" id="KW-0479">Metal-binding</keyword>
<protein>
    <recommendedName>
        <fullName evidence="1">Microcystinase C</fullName>
        <shortName evidence="1">MlrC</shortName>
    </recommendedName>
</protein>
<dbReference type="Proteomes" id="UP000272706">
    <property type="component" value="Unassembled WGS sequence"/>
</dbReference>
<evidence type="ECO:0000259" key="2">
    <source>
        <dbReference type="Pfam" id="PF07171"/>
    </source>
</evidence>
<name>A0A3A5JX71_9HYPH</name>
<dbReference type="GO" id="GO:0006508">
    <property type="term" value="P:proteolysis"/>
    <property type="evidence" value="ECO:0007669"/>
    <property type="project" value="UniProtKB-KW"/>
</dbReference>
<keyword evidence="1" id="KW-0645">Protease</keyword>
<dbReference type="InterPro" id="IPR009197">
    <property type="entry name" value="MlrC"/>
</dbReference>
<dbReference type="InterPro" id="IPR015995">
    <property type="entry name" value="MlrC_N"/>
</dbReference>
<dbReference type="EMBL" id="QZWZ01000066">
    <property type="protein sequence ID" value="RJT26735.1"/>
    <property type="molecule type" value="Genomic_DNA"/>
</dbReference>
<evidence type="ECO:0000259" key="3">
    <source>
        <dbReference type="Pfam" id="PF07364"/>
    </source>
</evidence>
<dbReference type="GO" id="GO:0008237">
    <property type="term" value="F:metallopeptidase activity"/>
    <property type="evidence" value="ECO:0007669"/>
    <property type="project" value="UniProtKB-KW"/>
</dbReference>
<dbReference type="Pfam" id="PF07171">
    <property type="entry name" value="MlrC_C"/>
    <property type="match status" value="1"/>
</dbReference>
<accession>A0A3A5JX71</accession>
<dbReference type="OrthoDB" id="9782658at2"/>
<evidence type="ECO:0000313" key="4">
    <source>
        <dbReference type="EMBL" id="RJT26735.1"/>
    </source>
</evidence>
<reference evidence="4 5" key="1">
    <citation type="submission" date="2018-09" db="EMBL/GenBank/DDBJ databases">
        <title>Mesorhizobium carmichaelinearum sp. nov. isolated from Carmichaelinea spp. root nodules in New Zealand.</title>
        <authorList>
            <person name="De Meyer S.E."/>
        </authorList>
    </citation>
    <scope>NUCLEOTIDE SEQUENCE [LARGE SCALE GENOMIC DNA]</scope>
    <source>
        <strain evidence="4 5">ICMP19557</strain>
    </source>
</reference>
<feature type="domain" description="Microcystin LR degradation protein MlrC N-terminal" evidence="3">
    <location>
        <begin position="6"/>
        <end position="289"/>
    </location>
</feature>
<evidence type="ECO:0000313" key="5">
    <source>
        <dbReference type="Proteomes" id="UP000272706"/>
    </source>
</evidence>
<comment type="cofactor">
    <cofactor evidence="1">
        <name>Zn(2+)</name>
        <dbReference type="ChEBI" id="CHEBI:29105"/>
    </cofactor>
    <text evidence="1">Binds 1 zinc ion per subunit.</text>
</comment>
<organism evidence="4 5">
    <name type="scientific">Mesorhizobium waimense</name>
    <dbReference type="NCBI Taxonomy" id="1300307"/>
    <lineage>
        <taxon>Bacteria</taxon>
        <taxon>Pseudomonadati</taxon>
        <taxon>Pseudomonadota</taxon>
        <taxon>Alphaproteobacteria</taxon>
        <taxon>Hyphomicrobiales</taxon>
        <taxon>Phyllobacteriaceae</taxon>
        <taxon>Mesorhizobium</taxon>
    </lineage>
</organism>
<comment type="function">
    <text evidence="1">Involved in peptidolytic degradation of cyclic heptapeptide hepatotoxin microcystin (MC).</text>
</comment>
<dbReference type="PIRSF" id="PIRSF012702">
    <property type="entry name" value="UCP012702"/>
    <property type="match status" value="1"/>
</dbReference>
<gene>
    <name evidence="4" type="ORF">D3227_36770</name>
</gene>
<dbReference type="Pfam" id="PF07364">
    <property type="entry name" value="DUF1485"/>
    <property type="match status" value="1"/>
</dbReference>
<keyword evidence="1" id="KW-0378">Hydrolase</keyword>
<feature type="domain" description="Microcystin LR degradation protein MlrC C-terminal" evidence="2">
    <location>
        <begin position="299"/>
        <end position="475"/>
    </location>
</feature>
<keyword evidence="1" id="KW-0482">Metalloprotease</keyword>
<dbReference type="GO" id="GO:0046872">
    <property type="term" value="F:metal ion binding"/>
    <property type="evidence" value="ECO:0007669"/>
    <property type="project" value="UniProtKB-KW"/>
</dbReference>
<keyword evidence="5" id="KW-1185">Reference proteome</keyword>